<comment type="caution">
    <text evidence="8">The sequence shown here is derived from an EMBL/GenBank/DDBJ whole genome shotgun (WGS) entry which is preliminary data.</text>
</comment>
<dbReference type="PROSITE" id="PS51721">
    <property type="entry name" value="G_CP"/>
    <property type="match status" value="1"/>
</dbReference>
<feature type="compositionally biased region" description="Basic and acidic residues" evidence="6">
    <location>
        <begin position="1"/>
        <end position="16"/>
    </location>
</feature>
<dbReference type="PANTHER" id="PTHR11089:SF30">
    <property type="entry name" value="GUANINE NUCLEOTIDE-BINDING PROTEIN-LIKE 3 HOMOLOG"/>
    <property type="match status" value="1"/>
</dbReference>
<dbReference type="AlphaFoldDB" id="A0A6G0WDL9"/>
<dbReference type="Pfam" id="PF01926">
    <property type="entry name" value="MMR_HSR1"/>
    <property type="match status" value="1"/>
</dbReference>
<keyword evidence="5" id="KW-0539">Nucleus</keyword>
<evidence type="ECO:0000256" key="3">
    <source>
        <dbReference type="ARBA" id="ARBA00023054"/>
    </source>
</evidence>
<dbReference type="InterPro" id="IPR023179">
    <property type="entry name" value="GTP-bd_ortho_bundle_sf"/>
</dbReference>
<dbReference type="InterPro" id="IPR030378">
    <property type="entry name" value="G_CP_dom"/>
</dbReference>
<keyword evidence="4" id="KW-0342">GTP-binding</keyword>
<comment type="subcellular location">
    <subcellularLocation>
        <location evidence="1">Nucleus</location>
        <location evidence="1">Nucleolus</location>
    </subcellularLocation>
</comment>
<dbReference type="VEuPathDB" id="FungiDB:AeMF1_006113"/>
<dbReference type="EMBL" id="VJMJ01000243">
    <property type="protein sequence ID" value="KAF0725406.1"/>
    <property type="molecule type" value="Genomic_DNA"/>
</dbReference>
<dbReference type="PRINTS" id="PR00326">
    <property type="entry name" value="GTP1OBG"/>
</dbReference>
<dbReference type="CDD" id="cd04178">
    <property type="entry name" value="Nucleostemin_like"/>
    <property type="match status" value="1"/>
</dbReference>
<keyword evidence="3" id="KW-0175">Coiled coil</keyword>
<dbReference type="GO" id="GO:0050793">
    <property type="term" value="P:regulation of developmental process"/>
    <property type="evidence" value="ECO:0007669"/>
    <property type="project" value="UniProtKB-ARBA"/>
</dbReference>
<dbReference type="Proteomes" id="UP000481153">
    <property type="component" value="Unassembled WGS sequence"/>
</dbReference>
<evidence type="ECO:0000313" key="8">
    <source>
        <dbReference type="EMBL" id="KAF0725406.1"/>
    </source>
</evidence>
<accession>A0A6G0WDL9</accession>
<dbReference type="Gene3D" id="1.10.1580.10">
    <property type="match status" value="1"/>
</dbReference>
<organism evidence="8 9">
    <name type="scientific">Aphanomyces euteiches</name>
    <dbReference type="NCBI Taxonomy" id="100861"/>
    <lineage>
        <taxon>Eukaryota</taxon>
        <taxon>Sar</taxon>
        <taxon>Stramenopiles</taxon>
        <taxon>Oomycota</taxon>
        <taxon>Saprolegniomycetes</taxon>
        <taxon>Saprolegniales</taxon>
        <taxon>Verrucalvaceae</taxon>
        <taxon>Aphanomyces</taxon>
    </lineage>
</organism>
<feature type="region of interest" description="Disordered" evidence="6">
    <location>
        <begin position="437"/>
        <end position="526"/>
    </location>
</feature>
<feature type="compositionally biased region" description="Low complexity" evidence="6">
    <location>
        <begin position="465"/>
        <end position="480"/>
    </location>
</feature>
<dbReference type="GO" id="GO:0005525">
    <property type="term" value="F:GTP binding"/>
    <property type="evidence" value="ECO:0007669"/>
    <property type="project" value="UniProtKB-KW"/>
</dbReference>
<dbReference type="FunFam" id="3.40.50.300:FF:000571">
    <property type="entry name" value="Guanine nucleotide-binding protein-like NSN1"/>
    <property type="match status" value="1"/>
</dbReference>
<feature type="compositionally biased region" description="Acidic residues" evidence="6">
    <location>
        <begin position="488"/>
        <end position="503"/>
    </location>
</feature>
<reference evidence="8 9" key="1">
    <citation type="submission" date="2019-07" db="EMBL/GenBank/DDBJ databases">
        <title>Genomics analysis of Aphanomyces spp. identifies a new class of oomycete effector associated with host adaptation.</title>
        <authorList>
            <person name="Gaulin E."/>
        </authorList>
    </citation>
    <scope>NUCLEOTIDE SEQUENCE [LARGE SCALE GENOMIC DNA]</scope>
    <source>
        <strain evidence="8 9">ATCC 201684</strain>
    </source>
</reference>
<evidence type="ECO:0000256" key="6">
    <source>
        <dbReference type="SAM" id="MobiDB-lite"/>
    </source>
</evidence>
<name>A0A6G0WDL9_9STRA</name>
<protein>
    <recommendedName>
        <fullName evidence="7">CP-type G domain-containing protein</fullName>
    </recommendedName>
</protein>
<gene>
    <name evidence="8" type="ORF">Ae201684_016177</name>
</gene>
<evidence type="ECO:0000313" key="9">
    <source>
        <dbReference type="Proteomes" id="UP000481153"/>
    </source>
</evidence>
<dbReference type="GO" id="GO:0051239">
    <property type="term" value="P:regulation of multicellular organismal process"/>
    <property type="evidence" value="ECO:0007669"/>
    <property type="project" value="UniProtKB-ARBA"/>
</dbReference>
<feature type="region of interest" description="Disordered" evidence="6">
    <location>
        <begin position="1"/>
        <end position="35"/>
    </location>
</feature>
<evidence type="ECO:0000259" key="7">
    <source>
        <dbReference type="PROSITE" id="PS51721"/>
    </source>
</evidence>
<dbReference type="InterPro" id="IPR027417">
    <property type="entry name" value="P-loop_NTPase"/>
</dbReference>
<dbReference type="InterPro" id="IPR050755">
    <property type="entry name" value="TRAFAC_YlqF/YawG_RiboMat"/>
</dbReference>
<dbReference type="FunFam" id="1.10.1580.10:FF:000002">
    <property type="entry name" value="Guanine nucleotide-binding protein-like 3 (nucleolar)-like"/>
    <property type="match status" value="1"/>
</dbReference>
<feature type="compositionally biased region" description="Low complexity" evidence="6">
    <location>
        <begin position="24"/>
        <end position="35"/>
    </location>
</feature>
<evidence type="ECO:0000256" key="4">
    <source>
        <dbReference type="ARBA" id="ARBA00023134"/>
    </source>
</evidence>
<evidence type="ECO:0000256" key="1">
    <source>
        <dbReference type="ARBA" id="ARBA00004604"/>
    </source>
</evidence>
<dbReference type="GO" id="GO:0005730">
    <property type="term" value="C:nucleolus"/>
    <property type="evidence" value="ECO:0007669"/>
    <property type="project" value="UniProtKB-SubCell"/>
</dbReference>
<dbReference type="Gene3D" id="3.40.50.300">
    <property type="entry name" value="P-loop containing nucleotide triphosphate hydrolases"/>
    <property type="match status" value="1"/>
</dbReference>
<dbReference type="PANTHER" id="PTHR11089">
    <property type="entry name" value="GTP-BINDING PROTEIN-RELATED"/>
    <property type="match status" value="1"/>
</dbReference>
<evidence type="ECO:0000256" key="2">
    <source>
        <dbReference type="ARBA" id="ARBA00022741"/>
    </source>
</evidence>
<keyword evidence="9" id="KW-1185">Reference proteome</keyword>
<proteinExistence type="predicted"/>
<feature type="domain" description="CP-type G" evidence="7">
    <location>
        <begin position="137"/>
        <end position="317"/>
    </location>
</feature>
<sequence length="572" mass="62050">MANHKQDKQTRRNEAKAKRRNKSAHAASSSTSSIATAFHAKQATAPGIAPPKLSAAKALARQQMKLKQKELRSNLVQRNRSTQLPNNVTKTGLSLEALVGKAQNASATFDEALASAATEEAFTKTMEVNDNSRKAYMRELKKVVERADVILEILDARDPMGCRTMDMEDLMRSKGKKVVLVLNKIDLVPPEVLQPWLMHLRTFYPTIAFKASTQDQKHLSTTKSEKTHGKILAGSRAVGTEPLMQLLKNYCRSNNIKTAITVGVIGYPNVGKSSVINSLKRAKAASVSSTAGHTKVIQEIHLDNKIKLIDCPGIVFDHSDPHALILRNCVNAEAFNDPIPATEVILSRCSPSQIQALYGVPAYQDTVEFLVHLALKQGKLGKGGIPDRKAVARTLLQDWNRGKIPFFTPPPALKDTRLDAAIVHSFADDFDLDKALNPTEYGHDEADQDDDMALDGEKPLGPQCSAPVAAAAASAGQPSSNVFAGLDSDSDADSDDEDDDDAMSDSGMSVATAAGGPTKPKFKEDALNVPTALIARRKAKALRKQKRRAAAKQTTLEDDFCDQLVNIDMSAE</sequence>
<dbReference type="InterPro" id="IPR006073">
    <property type="entry name" value="GTP-bd"/>
</dbReference>
<evidence type="ECO:0000256" key="5">
    <source>
        <dbReference type="ARBA" id="ARBA00023242"/>
    </source>
</evidence>
<dbReference type="SUPFAM" id="SSF52540">
    <property type="entry name" value="P-loop containing nucleoside triphosphate hydrolases"/>
    <property type="match status" value="1"/>
</dbReference>
<keyword evidence="2" id="KW-0547">Nucleotide-binding</keyword>